<keyword evidence="1" id="KW-0812">Transmembrane</keyword>
<gene>
    <name evidence="2" type="ORF">SAMN05421747_11719</name>
</gene>
<keyword evidence="1" id="KW-1133">Transmembrane helix</keyword>
<dbReference type="EMBL" id="FOLL01000017">
    <property type="protein sequence ID" value="SFC64029.1"/>
    <property type="molecule type" value="Genomic_DNA"/>
</dbReference>
<sequence length="33" mass="3989">MYYKFPIKSNSIVRILLVVRFFITINVRIPTFV</sequence>
<dbReference type="Proteomes" id="UP000199577">
    <property type="component" value="Unassembled WGS sequence"/>
</dbReference>
<feature type="transmembrane region" description="Helical" evidence="1">
    <location>
        <begin position="12"/>
        <end position="29"/>
    </location>
</feature>
<proteinExistence type="predicted"/>
<dbReference type="STRING" id="623281.SAMN05421747_11719"/>
<name>A0A1I1KT97_9SPHI</name>
<accession>A0A1I1KT97</accession>
<reference evidence="2 3" key="1">
    <citation type="submission" date="2016-10" db="EMBL/GenBank/DDBJ databases">
        <authorList>
            <person name="de Groot N.N."/>
        </authorList>
    </citation>
    <scope>NUCLEOTIDE SEQUENCE [LARGE SCALE GENOMIC DNA]</scope>
    <source>
        <strain evidence="2 3">DSM 22900</strain>
    </source>
</reference>
<keyword evidence="3" id="KW-1185">Reference proteome</keyword>
<evidence type="ECO:0000256" key="1">
    <source>
        <dbReference type="SAM" id="Phobius"/>
    </source>
</evidence>
<dbReference type="AlphaFoldDB" id="A0A1I1KT97"/>
<evidence type="ECO:0000313" key="3">
    <source>
        <dbReference type="Proteomes" id="UP000199577"/>
    </source>
</evidence>
<organism evidence="2 3">
    <name type="scientific">Parapedobacter composti</name>
    <dbReference type="NCBI Taxonomy" id="623281"/>
    <lineage>
        <taxon>Bacteria</taxon>
        <taxon>Pseudomonadati</taxon>
        <taxon>Bacteroidota</taxon>
        <taxon>Sphingobacteriia</taxon>
        <taxon>Sphingobacteriales</taxon>
        <taxon>Sphingobacteriaceae</taxon>
        <taxon>Parapedobacter</taxon>
    </lineage>
</organism>
<evidence type="ECO:0000313" key="2">
    <source>
        <dbReference type="EMBL" id="SFC64029.1"/>
    </source>
</evidence>
<keyword evidence="1" id="KW-0472">Membrane</keyword>
<protein>
    <submittedName>
        <fullName evidence="2">Uncharacterized protein</fullName>
    </submittedName>
</protein>